<dbReference type="GeneID" id="64220521"/>
<evidence type="ECO:0000313" key="2">
    <source>
        <dbReference type="EMBL" id="ARF67962.1"/>
    </source>
</evidence>
<dbReference type="RefSeq" id="WP_077996109.1">
    <property type="nucleotide sequence ID" value="NZ_CP019794.1"/>
</dbReference>
<dbReference type="Proteomes" id="UP000192727">
    <property type="component" value="Chromosome"/>
</dbReference>
<dbReference type="AlphaFoldDB" id="A0A1V0USK9"/>
<dbReference type="PANTHER" id="PTHR31088:SF6">
    <property type="entry name" value="PHAGE SHOCK PROTEIN A"/>
    <property type="match status" value="1"/>
</dbReference>
<reference evidence="2 3" key="1">
    <citation type="submission" date="2017-03" db="EMBL/GenBank/DDBJ databases">
        <title>Paenibacillus larvae genome sequencing.</title>
        <authorList>
            <person name="Dingman D.W."/>
        </authorList>
    </citation>
    <scope>NUCLEOTIDE SEQUENCE [LARGE SCALE GENOMIC DNA]</scope>
    <source>
        <strain evidence="2 3">SAG 10367</strain>
    </source>
</reference>
<protein>
    <submittedName>
        <fullName evidence="2">Phage shock protein A</fullName>
    </submittedName>
</protein>
<dbReference type="EMBL" id="CP020557">
    <property type="protein sequence ID" value="ARF67962.1"/>
    <property type="molecule type" value="Genomic_DNA"/>
</dbReference>
<accession>A0A1V0USK9</accession>
<proteinExistence type="inferred from homology"/>
<organism evidence="2 3">
    <name type="scientific">Paenibacillus larvae subsp. pulvifaciens</name>
    <dbReference type="NCBI Taxonomy" id="1477"/>
    <lineage>
        <taxon>Bacteria</taxon>
        <taxon>Bacillati</taxon>
        <taxon>Bacillota</taxon>
        <taxon>Bacilli</taxon>
        <taxon>Bacillales</taxon>
        <taxon>Paenibacillaceae</taxon>
        <taxon>Paenibacillus</taxon>
    </lineage>
</organism>
<evidence type="ECO:0000313" key="3">
    <source>
        <dbReference type="Proteomes" id="UP000192727"/>
    </source>
</evidence>
<sequence length="221" mass="26358">MSIMKRIRDITVASFNEMLEKAENPVRMIDQYLYAKREQLYQADRLYQQCQNHSSSLRQQYLAALELKEKREHQAELALKAGEEDIARVILQEKMQAEEKSEQYRELYEQAQQSLQDLEEDLHVMRRDYQEVADKRTYYVSRMESAMLQRRINQQFGHSGDFGPSSRMFYRMEDRVTDMELEARAMRDVRRATQEGMAPRTPHPALERELEALRKKLNQEG</sequence>
<dbReference type="InterPro" id="IPR007157">
    <property type="entry name" value="PspA_VIPP1"/>
</dbReference>
<gene>
    <name evidence="2" type="ORF">B7C51_09175</name>
</gene>
<comment type="similarity">
    <text evidence="1">Belongs to the PspA/Vipp/IM30 family.</text>
</comment>
<dbReference type="Pfam" id="PF04012">
    <property type="entry name" value="PspA_IM30"/>
    <property type="match status" value="1"/>
</dbReference>
<evidence type="ECO:0000256" key="1">
    <source>
        <dbReference type="ARBA" id="ARBA00043985"/>
    </source>
</evidence>
<name>A0A1V0USK9_9BACL</name>
<dbReference type="PANTHER" id="PTHR31088">
    <property type="entry name" value="MEMBRANE-ASSOCIATED PROTEIN VIPP1, CHLOROPLASTIC"/>
    <property type="match status" value="1"/>
</dbReference>